<evidence type="ECO:0000313" key="1">
    <source>
        <dbReference type="EMBL" id="TMI81931.1"/>
    </source>
</evidence>
<evidence type="ECO:0000313" key="2">
    <source>
        <dbReference type="Proteomes" id="UP000320048"/>
    </source>
</evidence>
<organism evidence="1 2">
    <name type="scientific">Candidatus Segetimicrobium genomatis</name>
    <dbReference type="NCBI Taxonomy" id="2569760"/>
    <lineage>
        <taxon>Bacteria</taxon>
        <taxon>Bacillati</taxon>
        <taxon>Candidatus Sysuimicrobiota</taxon>
        <taxon>Candidatus Sysuimicrobiia</taxon>
        <taxon>Candidatus Sysuimicrobiales</taxon>
        <taxon>Candidatus Segetimicrobiaceae</taxon>
        <taxon>Candidatus Segetimicrobium</taxon>
    </lineage>
</organism>
<evidence type="ECO:0008006" key="3">
    <source>
        <dbReference type="Google" id="ProtNLM"/>
    </source>
</evidence>
<name>A0A537JEG6_9BACT</name>
<dbReference type="EMBL" id="VBAO01000149">
    <property type="protein sequence ID" value="TMI81931.1"/>
    <property type="molecule type" value="Genomic_DNA"/>
</dbReference>
<reference evidence="1 2" key="1">
    <citation type="journal article" date="2019" name="Nat. Microbiol.">
        <title>Mediterranean grassland soil C-N compound turnover is dependent on rainfall and depth, and is mediated by genomically divergent microorganisms.</title>
        <authorList>
            <person name="Diamond S."/>
            <person name="Andeer P.F."/>
            <person name="Li Z."/>
            <person name="Crits-Christoph A."/>
            <person name="Burstein D."/>
            <person name="Anantharaman K."/>
            <person name="Lane K.R."/>
            <person name="Thomas B.C."/>
            <person name="Pan C."/>
            <person name="Northen T.R."/>
            <person name="Banfield J.F."/>
        </authorList>
    </citation>
    <scope>NUCLEOTIDE SEQUENCE [LARGE SCALE GENOMIC DNA]</scope>
    <source>
        <strain evidence="1">NP_7</strain>
    </source>
</reference>
<gene>
    <name evidence="1" type="ORF">E6H04_05775</name>
</gene>
<proteinExistence type="predicted"/>
<accession>A0A537JEG6</accession>
<dbReference type="Proteomes" id="UP000320048">
    <property type="component" value="Unassembled WGS sequence"/>
</dbReference>
<dbReference type="AlphaFoldDB" id="A0A537JEG6"/>
<sequence length="164" mass="17971">MRDERGFALPLAMLVVLILSALMLGLAETLTSEFTAALPASRDLRAGYLAQAGVEHQIYLLKANKGAAAIALTNFPVTPGLEYWYSTSLQCLKRDPADLNCSTNFETRRWQIVSTGEVHLAGTATVVQTRSIRAVVEIHYGGSGASLFLFPTKVLVLRWEEVYP</sequence>
<comment type="caution">
    <text evidence="1">The sequence shown here is derived from an EMBL/GenBank/DDBJ whole genome shotgun (WGS) entry which is preliminary data.</text>
</comment>
<protein>
    <recommendedName>
        <fullName evidence="3">Type 4 fimbrial biogenesis protein PilX N-terminal domain-containing protein</fullName>
    </recommendedName>
</protein>